<dbReference type="Proteomes" id="UP001646157">
    <property type="component" value="Unassembled WGS sequence"/>
</dbReference>
<protein>
    <submittedName>
        <fullName evidence="1">Uncharacterized protein</fullName>
    </submittedName>
</protein>
<reference evidence="1 2" key="1">
    <citation type="submission" date="2021-01" db="EMBL/GenBank/DDBJ databases">
        <title>Genomic Encyclopedia of Type Strains, Phase IV (KMG-IV): sequencing the most valuable type-strain genomes for metagenomic binning, comparative biology and taxonomic classification.</title>
        <authorList>
            <person name="Goeker M."/>
        </authorList>
    </citation>
    <scope>NUCLEOTIDE SEQUENCE [LARGE SCALE GENOMIC DNA]</scope>
    <source>
        <strain evidence="1 2">DSM 24834</strain>
    </source>
</reference>
<sequence>MVAGDDAFFSAFGVTSGDIFLKKVPYLGNDLVETNTIATSVARAMILSPGLAASINWMVVESPTEVFPYALQTAEKAWSVKAYITVPWNKNNNSNPPEVKYSITKVWKRSFLLENETS</sequence>
<name>A0ABS2NHJ3_9BACI</name>
<comment type="caution">
    <text evidence="1">The sequence shown here is derived from an EMBL/GenBank/DDBJ whole genome shotgun (WGS) entry which is preliminary data.</text>
</comment>
<dbReference type="EMBL" id="JAFBDZ010000004">
    <property type="protein sequence ID" value="MBM7587334.1"/>
    <property type="molecule type" value="Genomic_DNA"/>
</dbReference>
<evidence type="ECO:0000313" key="1">
    <source>
        <dbReference type="EMBL" id="MBM7587334.1"/>
    </source>
</evidence>
<evidence type="ECO:0000313" key="2">
    <source>
        <dbReference type="Proteomes" id="UP001646157"/>
    </source>
</evidence>
<accession>A0ABS2NHJ3</accession>
<gene>
    <name evidence="1" type="ORF">JOC86_003907</name>
</gene>
<proteinExistence type="predicted"/>
<organism evidence="1 2">
    <name type="scientific">Rossellomorea pakistanensis</name>
    <dbReference type="NCBI Taxonomy" id="992288"/>
    <lineage>
        <taxon>Bacteria</taxon>
        <taxon>Bacillati</taxon>
        <taxon>Bacillota</taxon>
        <taxon>Bacilli</taxon>
        <taxon>Bacillales</taxon>
        <taxon>Bacillaceae</taxon>
        <taxon>Rossellomorea</taxon>
    </lineage>
</organism>
<keyword evidence="2" id="KW-1185">Reference proteome</keyword>